<dbReference type="Proteomes" id="UP000315914">
    <property type="component" value="Unassembled WGS sequence"/>
</dbReference>
<name>A0A560JP03_9BRAD</name>
<gene>
    <name evidence="1" type="ORF">FBZ95_106593</name>
</gene>
<protein>
    <submittedName>
        <fullName evidence="1">Uncharacterized protein</fullName>
    </submittedName>
</protein>
<evidence type="ECO:0000313" key="1">
    <source>
        <dbReference type="EMBL" id="TWB72878.1"/>
    </source>
</evidence>
<dbReference type="EMBL" id="VITW01000006">
    <property type="protein sequence ID" value="TWB72878.1"/>
    <property type="molecule type" value="Genomic_DNA"/>
</dbReference>
<accession>A0A560JP03</accession>
<proteinExistence type="predicted"/>
<evidence type="ECO:0000313" key="2">
    <source>
        <dbReference type="Proteomes" id="UP000315914"/>
    </source>
</evidence>
<keyword evidence="2" id="KW-1185">Reference proteome</keyword>
<reference evidence="1 2" key="1">
    <citation type="submission" date="2019-06" db="EMBL/GenBank/DDBJ databases">
        <title>Genomic Encyclopedia of Type Strains, Phase IV (KMG-V): Genome sequencing to study the core and pangenomes of soil and plant-associated prokaryotes.</title>
        <authorList>
            <person name="Whitman W."/>
        </authorList>
    </citation>
    <scope>NUCLEOTIDE SEQUENCE [LARGE SCALE GENOMIC DNA]</scope>
    <source>
        <strain evidence="1 2">BR 10556</strain>
    </source>
</reference>
<dbReference type="AlphaFoldDB" id="A0A560JP03"/>
<sequence>MPTERFLNFFDRWSLLTRNEFVRRDEYSAEAIAALTCTSFDEGLAKNVRDVSGNPFDRLNAFAGGIRDQISA</sequence>
<organism evidence="1 2">
    <name type="scientific">Bradyrhizobium sacchari</name>
    <dbReference type="NCBI Taxonomy" id="1399419"/>
    <lineage>
        <taxon>Bacteria</taxon>
        <taxon>Pseudomonadati</taxon>
        <taxon>Pseudomonadota</taxon>
        <taxon>Alphaproteobacteria</taxon>
        <taxon>Hyphomicrobiales</taxon>
        <taxon>Nitrobacteraceae</taxon>
        <taxon>Bradyrhizobium</taxon>
    </lineage>
</organism>
<comment type="caution">
    <text evidence="1">The sequence shown here is derived from an EMBL/GenBank/DDBJ whole genome shotgun (WGS) entry which is preliminary data.</text>
</comment>